<evidence type="ECO:0000313" key="1">
    <source>
        <dbReference type="EMBL" id="KKK56762.1"/>
    </source>
</evidence>
<accession>A0A0F8WIR3</accession>
<proteinExistence type="predicted"/>
<protein>
    <submittedName>
        <fullName evidence="1">Uncharacterized protein</fullName>
    </submittedName>
</protein>
<reference evidence="1" key="1">
    <citation type="journal article" date="2015" name="Nature">
        <title>Complex archaea that bridge the gap between prokaryotes and eukaryotes.</title>
        <authorList>
            <person name="Spang A."/>
            <person name="Saw J.H."/>
            <person name="Jorgensen S.L."/>
            <person name="Zaremba-Niedzwiedzka K."/>
            <person name="Martijn J."/>
            <person name="Lind A.E."/>
            <person name="van Eijk R."/>
            <person name="Schleper C."/>
            <person name="Guy L."/>
            <person name="Ettema T.J."/>
        </authorList>
    </citation>
    <scope>NUCLEOTIDE SEQUENCE</scope>
</reference>
<organism evidence="1">
    <name type="scientific">marine sediment metagenome</name>
    <dbReference type="NCBI Taxonomy" id="412755"/>
    <lineage>
        <taxon>unclassified sequences</taxon>
        <taxon>metagenomes</taxon>
        <taxon>ecological metagenomes</taxon>
    </lineage>
</organism>
<comment type="caution">
    <text evidence="1">The sequence shown here is derived from an EMBL/GenBank/DDBJ whole genome shotgun (WGS) entry which is preliminary data.</text>
</comment>
<dbReference type="EMBL" id="LAZR01064827">
    <property type="protein sequence ID" value="KKK56762.1"/>
    <property type="molecule type" value="Genomic_DNA"/>
</dbReference>
<gene>
    <name evidence="1" type="ORF">LCGC14_3061270</name>
</gene>
<sequence>MSEKLKTAQDVINTTNSSVMAGFNMFVLGYESPFKSYPRYYDLAERSRGYDYAENMARDGKLAFTHRFNCSCGHLPFMYGGFWVCNGCGRSGVDNEWWKIKVEKDGDAYCCHGLDFINLQESDNYEFGKSFKEAINKYGEKMKSSPTGGGE</sequence>
<name>A0A0F8WIR3_9ZZZZ</name>
<dbReference type="AlphaFoldDB" id="A0A0F8WIR3"/>